<feature type="region of interest" description="Disordered" evidence="1">
    <location>
        <begin position="69"/>
        <end position="89"/>
    </location>
</feature>
<evidence type="ECO:0000256" key="1">
    <source>
        <dbReference type="SAM" id="MobiDB-lite"/>
    </source>
</evidence>
<organism evidence="3 4">
    <name type="scientific">Austropuccinia psidii MF-1</name>
    <dbReference type="NCBI Taxonomy" id="1389203"/>
    <lineage>
        <taxon>Eukaryota</taxon>
        <taxon>Fungi</taxon>
        <taxon>Dikarya</taxon>
        <taxon>Basidiomycota</taxon>
        <taxon>Pucciniomycotina</taxon>
        <taxon>Pucciniomycetes</taxon>
        <taxon>Pucciniales</taxon>
        <taxon>Sphaerophragmiaceae</taxon>
        <taxon>Austropuccinia</taxon>
    </lineage>
</organism>
<dbReference type="PROSITE" id="PS50885">
    <property type="entry name" value="HAMP"/>
    <property type="match status" value="1"/>
</dbReference>
<sequence>MVRHVLSKTDAAAAGDFSKMANIAAKGDIRALQSNINTMVTKLRTAFENNINQKTPAALQSIKELKSSPVLASSSPTHETHSNSTSNLELTPAMLVSSFKDVGNSTAQV</sequence>
<dbReference type="OrthoDB" id="10261039at2759"/>
<evidence type="ECO:0000259" key="2">
    <source>
        <dbReference type="PROSITE" id="PS50885"/>
    </source>
</evidence>
<dbReference type="InterPro" id="IPR003660">
    <property type="entry name" value="HAMP_dom"/>
</dbReference>
<dbReference type="Gene3D" id="1.10.8.500">
    <property type="entry name" value="HAMP domain in histidine kinase"/>
    <property type="match status" value="1"/>
</dbReference>
<dbReference type="AlphaFoldDB" id="A0A9Q3P6J9"/>
<dbReference type="EMBL" id="AVOT02056438">
    <property type="protein sequence ID" value="MBW0550773.1"/>
    <property type="molecule type" value="Genomic_DNA"/>
</dbReference>
<protein>
    <recommendedName>
        <fullName evidence="2">HAMP domain-containing protein</fullName>
    </recommendedName>
</protein>
<gene>
    <name evidence="3" type="ORF">O181_090488</name>
</gene>
<evidence type="ECO:0000313" key="3">
    <source>
        <dbReference type="EMBL" id="MBW0550773.1"/>
    </source>
</evidence>
<proteinExistence type="predicted"/>
<keyword evidence="4" id="KW-1185">Reference proteome</keyword>
<feature type="domain" description="HAMP" evidence="2">
    <location>
        <begin position="2"/>
        <end position="48"/>
    </location>
</feature>
<dbReference type="Proteomes" id="UP000765509">
    <property type="component" value="Unassembled WGS sequence"/>
</dbReference>
<dbReference type="GO" id="GO:0007165">
    <property type="term" value="P:signal transduction"/>
    <property type="evidence" value="ECO:0007669"/>
    <property type="project" value="InterPro"/>
</dbReference>
<evidence type="ECO:0000313" key="4">
    <source>
        <dbReference type="Proteomes" id="UP000765509"/>
    </source>
</evidence>
<feature type="compositionally biased region" description="Polar residues" evidence="1">
    <location>
        <begin position="70"/>
        <end position="89"/>
    </location>
</feature>
<comment type="caution">
    <text evidence="3">The sequence shown here is derived from an EMBL/GenBank/DDBJ whole genome shotgun (WGS) entry which is preliminary data.</text>
</comment>
<accession>A0A9Q3P6J9</accession>
<reference evidence="3" key="1">
    <citation type="submission" date="2021-03" db="EMBL/GenBank/DDBJ databases">
        <title>Draft genome sequence of rust myrtle Austropuccinia psidii MF-1, a brazilian biotype.</title>
        <authorList>
            <person name="Quecine M.C."/>
            <person name="Pachon D.M.R."/>
            <person name="Bonatelli M.L."/>
            <person name="Correr F.H."/>
            <person name="Franceschini L.M."/>
            <person name="Leite T.F."/>
            <person name="Margarido G.R.A."/>
            <person name="Almeida C.A."/>
            <person name="Ferrarezi J.A."/>
            <person name="Labate C.A."/>
        </authorList>
    </citation>
    <scope>NUCLEOTIDE SEQUENCE</scope>
    <source>
        <strain evidence="3">MF-1</strain>
    </source>
</reference>
<dbReference type="GO" id="GO:0016020">
    <property type="term" value="C:membrane"/>
    <property type="evidence" value="ECO:0007669"/>
    <property type="project" value="InterPro"/>
</dbReference>
<name>A0A9Q3P6J9_9BASI</name>